<reference evidence="3" key="1">
    <citation type="journal article" date="2008" name="Nat. Genet.">
        <title>The Pristionchus pacificus genome provides a unique perspective on nematode lifestyle and parasitism.</title>
        <authorList>
            <person name="Dieterich C."/>
            <person name="Clifton S.W."/>
            <person name="Schuster L.N."/>
            <person name="Chinwalla A."/>
            <person name="Delehaunty K."/>
            <person name="Dinkelacker I."/>
            <person name="Fulton L."/>
            <person name="Fulton R."/>
            <person name="Godfrey J."/>
            <person name="Minx P."/>
            <person name="Mitreva M."/>
            <person name="Roeseler W."/>
            <person name="Tian H."/>
            <person name="Witte H."/>
            <person name="Yang S.P."/>
            <person name="Wilson R.K."/>
            <person name="Sommer R.J."/>
        </authorList>
    </citation>
    <scope>NUCLEOTIDE SEQUENCE [LARGE SCALE GENOMIC DNA]</scope>
    <source>
        <strain evidence="3">PS312</strain>
    </source>
</reference>
<feature type="transmembrane region" description="Helical" evidence="1">
    <location>
        <begin position="196"/>
        <end position="217"/>
    </location>
</feature>
<feature type="transmembrane region" description="Helical" evidence="1">
    <location>
        <begin position="755"/>
        <end position="773"/>
    </location>
</feature>
<keyword evidence="1" id="KW-1133">Transmembrane helix</keyword>
<feature type="transmembrane region" description="Helical" evidence="1">
    <location>
        <begin position="641"/>
        <end position="667"/>
    </location>
</feature>
<dbReference type="EnsemblMetazoa" id="PPA41586.1">
    <property type="protein sequence ID" value="PPA41586.1"/>
    <property type="gene ID" value="WBGene00279955"/>
</dbReference>
<evidence type="ECO:0008006" key="4">
    <source>
        <dbReference type="Google" id="ProtNLM"/>
    </source>
</evidence>
<organism evidence="2 3">
    <name type="scientific">Pristionchus pacificus</name>
    <name type="common">Parasitic nematode worm</name>
    <dbReference type="NCBI Taxonomy" id="54126"/>
    <lineage>
        <taxon>Eukaryota</taxon>
        <taxon>Metazoa</taxon>
        <taxon>Ecdysozoa</taxon>
        <taxon>Nematoda</taxon>
        <taxon>Chromadorea</taxon>
        <taxon>Rhabditida</taxon>
        <taxon>Rhabditina</taxon>
        <taxon>Diplogasteromorpha</taxon>
        <taxon>Diplogasteroidea</taxon>
        <taxon>Neodiplogasteridae</taxon>
        <taxon>Pristionchus</taxon>
    </lineage>
</organism>
<keyword evidence="1" id="KW-0812">Transmembrane</keyword>
<dbReference type="InterPro" id="IPR019429">
    <property type="entry name" value="7TM_GPCR_serpentine_rcpt_Sri"/>
</dbReference>
<feature type="transmembrane region" description="Helical" evidence="1">
    <location>
        <begin position="494"/>
        <end position="518"/>
    </location>
</feature>
<feature type="transmembrane region" description="Helical" evidence="1">
    <location>
        <begin position="569"/>
        <end position="591"/>
    </location>
</feature>
<feature type="transmembrane region" description="Helical" evidence="1">
    <location>
        <begin position="1066"/>
        <end position="1088"/>
    </location>
</feature>
<reference evidence="2" key="2">
    <citation type="submission" date="2022-06" db="UniProtKB">
        <authorList>
            <consortium name="EnsemblMetazoa"/>
        </authorList>
    </citation>
    <scope>IDENTIFICATION</scope>
    <source>
        <strain evidence="2">PS312</strain>
    </source>
</reference>
<feature type="transmembrane region" description="Helical" evidence="1">
    <location>
        <begin position="269"/>
        <end position="288"/>
    </location>
</feature>
<keyword evidence="3" id="KW-1185">Reference proteome</keyword>
<dbReference type="AlphaFoldDB" id="A0A8R1V101"/>
<dbReference type="Pfam" id="PF10327">
    <property type="entry name" value="7TM_GPCR_Sri"/>
    <property type="match status" value="1"/>
</dbReference>
<dbReference type="PANTHER" id="PTHR22941">
    <property type="entry name" value="SERPENTINE RECEPTOR"/>
    <property type="match status" value="1"/>
</dbReference>
<evidence type="ECO:0000313" key="2">
    <source>
        <dbReference type="EnsemblMetazoa" id="PPA41586.1"/>
    </source>
</evidence>
<gene>
    <name evidence="2" type="primary">WBGene00279955</name>
</gene>
<name>A0A8R1V101_PRIPA</name>
<feature type="transmembrane region" description="Helical" evidence="1">
    <location>
        <begin position="390"/>
        <end position="417"/>
    </location>
</feature>
<dbReference type="PANTHER" id="PTHR22941:SF26">
    <property type="entry name" value="SERPENTINE RECEPTOR, CLASS H"/>
    <property type="match status" value="1"/>
</dbReference>
<dbReference type="InterPro" id="IPR053220">
    <property type="entry name" value="Nematode_rcpt-like_serp_H"/>
</dbReference>
<sequence length="1158" mass="131133">MALISPPSPIARAILRRIRFVLTPLSIASAIFTIFIILSCKDASGKKYSRLILASVVLSFLFEMYLQLVLDPVFLFPTPCLLRDEPIFCIPGRASIHNVARSKIIFVMLVEIDTPLIMTCFIHRHQAVMPPGSRWSFSTRTQLLPQLVLAPIYIMIPMLLFRYTEPSGSVHKYAEMFSDNWPGEAIASADCFYPKMCAAICIWAAISCALAILFFIVKTPVSDCFSHLFEPSQARGHKREVAGVSPNDDSSSCDADTIVTTFFAEFQSLVPLVFVILPYSISALVFFVDMSHPRMLEVIGMSLIIPLSVTERAIIRRIRFALTPLSFLTAIFTTSIILSCKDASGRLYLRLILASVMLSLIFEMYLQLVLDPVYLFPVPCMFRDEPILDIYGRATIHNIIFILLTELDAPVIVSCFIHRHQAVMAPGSRWSFSTRAQLLPALFIVPINIMMPMSYTQPPGSIYQYAELLSDRWPAGSIARADCFDPNAFSGLCIWALISSVVSIFFFIVIVSHTFSSLQKHTTISGKMREFHRTMTRVLVLQTLVPLLFVVLPCAVAALVFFLEMNHPLILPICITIMSAHSFAHSVVVIFTTPPYRRQILSVLIQRRFIRMRTVGHTFATLHKHAAMSEKMRNYHRTMTIVLVLQSGVPAIFIMLPYCIVLCVFFLESDHPCTNRGRRSGLFQVIYHHHYRLRPLACTLIGRRRNNVRLSKTGTKNIHFSDVMQGRFWSKIFSTNSCVSGKRANRLINQNISQIIYFILILCELPVTLASAIHRHQAVITPGSRWSISARAQIFPPLIITLIVMALYTPILLYILSTEWPSEVIARADCFSPILFANLCVTSYICILITSMFFVLFTHPCVLSGTQSPPLVFNNKTMATGILSVIIPIATTIISAHSFVQSFVVLRTTPTYRTHTLKIFTGLRPPRLTFRVNDDRRQILSFFVVRDVQILLDSLHLEQCSSGIRVQSHNNCERNYLSKGQVDLELTVHNRFRNTGKHLFISHTLSPVKDSYSNTQYNQNSIVAAIGLYLVMSSQTFTLLSFMFLFRFAKVRSPTLLGHLSNRLIILKMALAVSVSSLFFYSLPAFFFRPDATSIDLVADFVRLTYNQGRDFAFEMSIACYWFFLAFFLIIINRVGWASLPLFSTLSHTSLPNRFFRA</sequence>
<feature type="transmembrane region" description="Helical" evidence="1">
    <location>
        <begin position="51"/>
        <end position="70"/>
    </location>
</feature>
<proteinExistence type="predicted"/>
<feature type="transmembrane region" description="Helical" evidence="1">
    <location>
        <begin position="835"/>
        <end position="857"/>
    </location>
</feature>
<feature type="transmembrane region" description="Helical" evidence="1">
    <location>
        <begin position="143"/>
        <end position="163"/>
    </location>
</feature>
<evidence type="ECO:0000256" key="1">
    <source>
        <dbReference type="SAM" id="Phobius"/>
    </source>
</evidence>
<feature type="transmembrane region" description="Helical" evidence="1">
    <location>
        <begin position="1022"/>
        <end position="1046"/>
    </location>
</feature>
<dbReference type="Proteomes" id="UP000005239">
    <property type="component" value="Unassembled WGS sequence"/>
</dbReference>
<feature type="transmembrane region" description="Helical" evidence="1">
    <location>
        <begin position="1112"/>
        <end position="1132"/>
    </location>
</feature>
<keyword evidence="1" id="KW-0472">Membrane</keyword>
<feature type="transmembrane region" description="Helical" evidence="1">
    <location>
        <begin position="539"/>
        <end position="563"/>
    </location>
</feature>
<feature type="transmembrane region" description="Helical" evidence="1">
    <location>
        <begin position="321"/>
        <end position="340"/>
    </location>
</feature>
<feature type="transmembrane region" description="Helical" evidence="1">
    <location>
        <begin position="438"/>
        <end position="455"/>
    </location>
</feature>
<feature type="transmembrane region" description="Helical" evidence="1">
    <location>
        <begin position="794"/>
        <end position="815"/>
    </location>
</feature>
<accession>A0A8R1V101</accession>
<evidence type="ECO:0000313" key="3">
    <source>
        <dbReference type="Proteomes" id="UP000005239"/>
    </source>
</evidence>
<feature type="transmembrane region" description="Helical" evidence="1">
    <location>
        <begin position="878"/>
        <end position="900"/>
    </location>
</feature>
<feature type="transmembrane region" description="Helical" evidence="1">
    <location>
        <begin position="347"/>
        <end position="370"/>
    </location>
</feature>
<feature type="transmembrane region" description="Helical" evidence="1">
    <location>
        <begin position="295"/>
        <end position="315"/>
    </location>
</feature>
<protein>
    <recommendedName>
        <fullName evidence="4">G protein-coupled receptor</fullName>
    </recommendedName>
</protein>
<feature type="transmembrane region" description="Helical" evidence="1">
    <location>
        <begin position="20"/>
        <end position="39"/>
    </location>
</feature>